<dbReference type="InterPro" id="IPR001261">
    <property type="entry name" value="ArgE/DapE_CS"/>
</dbReference>
<keyword evidence="5" id="KW-1185">Reference proteome</keyword>
<keyword evidence="2" id="KW-0472">Membrane</keyword>
<keyword evidence="2" id="KW-1133">Transmembrane helix</keyword>
<evidence type="ECO:0000313" key="4">
    <source>
        <dbReference type="EMBL" id="MBB5292604.1"/>
    </source>
</evidence>
<evidence type="ECO:0000256" key="1">
    <source>
        <dbReference type="ARBA" id="ARBA00022801"/>
    </source>
</evidence>
<dbReference type="AlphaFoldDB" id="A0A7W8MHF3"/>
<feature type="transmembrane region" description="Helical" evidence="2">
    <location>
        <begin position="511"/>
        <end position="529"/>
    </location>
</feature>
<feature type="transmembrane region" description="Helical" evidence="2">
    <location>
        <begin position="441"/>
        <end position="457"/>
    </location>
</feature>
<dbReference type="PANTHER" id="PTHR12147:SF26">
    <property type="entry name" value="PEPTIDASE M28 DOMAIN-CONTAINING PROTEIN"/>
    <property type="match status" value="1"/>
</dbReference>
<dbReference type="Pfam" id="PF04389">
    <property type="entry name" value="Peptidase_M28"/>
    <property type="match status" value="1"/>
</dbReference>
<dbReference type="SUPFAM" id="SSF53187">
    <property type="entry name" value="Zn-dependent exopeptidases"/>
    <property type="match status" value="1"/>
</dbReference>
<keyword evidence="1" id="KW-0378">Hydrolase</keyword>
<sequence>MRLFWLVGSLALALLVGVLSLQVPAPAGVNAPATAFSAERAMADVRAIAQRPHPVGSADHGRVRLYLQQRMSDLGLQVSTQSGPISRGSARYLRRMGGDPEAAAFTATNLIGVLPGRNPALPAVALMAHYDTVPMSAGAADDSAGVAAILETARAIQARGPADRTLVILFTDAEEIGLDGARIFWGGHPLRDRIGAVVNLEARGGGGRAMMFETGRGNAETIALFGEAGARADGGVTANSLAGFVYERMPNGTDFTIPKDRGVQGLNLAFIGRPAQYHGDSPPDMLDRGAVQHIGSQALESADALLRAGVLPARTANTVYADLFGRTIISHPPAAGWGLLALALVLLGGAAWRAQARAGLTLADAGRGALDGVWFVAAGLVLTQAVRTLAGPMSGRADSAEAYYTLLGRLPWMEAGAALTVLALAMAVLGGRTRPDRRITALALAAGGVVALVLGGFNNPVVIVAALVAIGLSLAPGLAARTVWGGWIGLIGLVLVFGLAAQAAAPETAFLFLWPGLLAAVAAALASLVDPGLTRVRSLVPIAVAAAAGGAWLVGLSHPVFLGIGMDMPGVLVLLGLLGLMLVRPLAPERGAARPWLMAALAVLALGAAVSAGARIAEPMPAEPPAAEGNPG</sequence>
<feature type="transmembrane region" description="Helical" evidence="2">
    <location>
        <begin position="487"/>
        <end position="505"/>
    </location>
</feature>
<feature type="transmembrane region" description="Helical" evidence="2">
    <location>
        <begin position="595"/>
        <end position="617"/>
    </location>
</feature>
<dbReference type="InterPro" id="IPR007484">
    <property type="entry name" value="Peptidase_M28"/>
</dbReference>
<dbReference type="Gene3D" id="3.40.630.10">
    <property type="entry name" value="Zn peptidases"/>
    <property type="match status" value="1"/>
</dbReference>
<comment type="caution">
    <text evidence="4">The sequence shown here is derived from an EMBL/GenBank/DDBJ whole genome shotgun (WGS) entry which is preliminary data.</text>
</comment>
<dbReference type="GO" id="GO:0008235">
    <property type="term" value="F:metalloexopeptidase activity"/>
    <property type="evidence" value="ECO:0007669"/>
    <property type="project" value="InterPro"/>
</dbReference>
<dbReference type="PROSITE" id="PS00758">
    <property type="entry name" value="ARGE_DAPE_CPG2_1"/>
    <property type="match status" value="1"/>
</dbReference>
<feature type="transmembrane region" description="Helical" evidence="2">
    <location>
        <begin position="334"/>
        <end position="352"/>
    </location>
</feature>
<keyword evidence="2" id="KW-0812">Transmembrane</keyword>
<dbReference type="PANTHER" id="PTHR12147">
    <property type="entry name" value="METALLOPEPTIDASE M28 FAMILY MEMBER"/>
    <property type="match status" value="1"/>
</dbReference>
<feature type="transmembrane region" description="Helical" evidence="2">
    <location>
        <begin position="536"/>
        <end position="554"/>
    </location>
</feature>
<dbReference type="RefSeq" id="WP_183255143.1">
    <property type="nucleotide sequence ID" value="NZ_JACHFZ010000004.1"/>
</dbReference>
<evidence type="ECO:0000256" key="2">
    <source>
        <dbReference type="SAM" id="Phobius"/>
    </source>
</evidence>
<dbReference type="Proteomes" id="UP000566663">
    <property type="component" value="Unassembled WGS sequence"/>
</dbReference>
<dbReference type="InterPro" id="IPR045175">
    <property type="entry name" value="M28_fam"/>
</dbReference>
<feature type="transmembrane region" description="Helical" evidence="2">
    <location>
        <begin position="410"/>
        <end position="429"/>
    </location>
</feature>
<name>A0A7W8MHF3_9CAUL</name>
<organism evidence="4 5">
    <name type="scientific">Brevundimonas basaltis</name>
    <dbReference type="NCBI Taxonomy" id="472166"/>
    <lineage>
        <taxon>Bacteria</taxon>
        <taxon>Pseudomonadati</taxon>
        <taxon>Pseudomonadota</taxon>
        <taxon>Alphaproteobacteria</taxon>
        <taxon>Caulobacterales</taxon>
        <taxon>Caulobacteraceae</taxon>
        <taxon>Brevundimonas</taxon>
    </lineage>
</organism>
<feature type="transmembrane region" description="Helical" evidence="2">
    <location>
        <begin position="463"/>
        <end position="480"/>
    </location>
</feature>
<feature type="domain" description="Peptidase M28" evidence="3">
    <location>
        <begin position="109"/>
        <end position="299"/>
    </location>
</feature>
<dbReference type="EMBL" id="JACHFZ010000004">
    <property type="protein sequence ID" value="MBB5292604.1"/>
    <property type="molecule type" value="Genomic_DNA"/>
</dbReference>
<evidence type="ECO:0000259" key="3">
    <source>
        <dbReference type="Pfam" id="PF04389"/>
    </source>
</evidence>
<accession>A0A7W8MHF3</accession>
<feature type="transmembrane region" description="Helical" evidence="2">
    <location>
        <begin position="560"/>
        <end position="583"/>
    </location>
</feature>
<dbReference type="GO" id="GO:0006508">
    <property type="term" value="P:proteolysis"/>
    <property type="evidence" value="ECO:0007669"/>
    <property type="project" value="InterPro"/>
</dbReference>
<reference evidence="4 5" key="1">
    <citation type="submission" date="2020-08" db="EMBL/GenBank/DDBJ databases">
        <title>Genomic Encyclopedia of Type Strains, Phase IV (KMG-IV): sequencing the most valuable type-strain genomes for metagenomic binning, comparative biology and taxonomic classification.</title>
        <authorList>
            <person name="Goeker M."/>
        </authorList>
    </citation>
    <scope>NUCLEOTIDE SEQUENCE [LARGE SCALE GENOMIC DNA]</scope>
    <source>
        <strain evidence="4 5">DSM 25335</strain>
    </source>
</reference>
<evidence type="ECO:0000313" key="5">
    <source>
        <dbReference type="Proteomes" id="UP000566663"/>
    </source>
</evidence>
<protein>
    <recommendedName>
        <fullName evidence="3">Peptidase M28 domain-containing protein</fullName>
    </recommendedName>
</protein>
<gene>
    <name evidence="4" type="ORF">HNQ67_002128</name>
</gene>
<feature type="transmembrane region" description="Helical" evidence="2">
    <location>
        <begin position="372"/>
        <end position="390"/>
    </location>
</feature>
<proteinExistence type="predicted"/>